<evidence type="ECO:0000256" key="5">
    <source>
        <dbReference type="PROSITE-ProRule" id="PRU01371"/>
    </source>
</evidence>
<keyword evidence="3 5" id="KW-0863">Zinc-finger</keyword>
<organism evidence="8 9">
    <name type="scientific">Porites evermanni</name>
    <dbReference type="NCBI Taxonomy" id="104178"/>
    <lineage>
        <taxon>Eukaryota</taxon>
        <taxon>Metazoa</taxon>
        <taxon>Cnidaria</taxon>
        <taxon>Anthozoa</taxon>
        <taxon>Hexacorallia</taxon>
        <taxon>Scleractinia</taxon>
        <taxon>Fungiina</taxon>
        <taxon>Poritidae</taxon>
        <taxon>Porites</taxon>
    </lineage>
</organism>
<evidence type="ECO:0000313" key="9">
    <source>
        <dbReference type="Proteomes" id="UP001159427"/>
    </source>
</evidence>
<feature type="compositionally biased region" description="Pro residues" evidence="6">
    <location>
        <begin position="105"/>
        <end position="114"/>
    </location>
</feature>
<evidence type="ECO:0000256" key="2">
    <source>
        <dbReference type="ARBA" id="ARBA00022737"/>
    </source>
</evidence>
<feature type="compositionally biased region" description="Low complexity" evidence="6">
    <location>
        <begin position="171"/>
        <end position="187"/>
    </location>
</feature>
<comment type="caution">
    <text evidence="8">The sequence shown here is derived from an EMBL/GenBank/DDBJ whole genome shotgun (WGS) entry which is preliminary data.</text>
</comment>
<evidence type="ECO:0000256" key="1">
    <source>
        <dbReference type="ARBA" id="ARBA00022723"/>
    </source>
</evidence>
<keyword evidence="4" id="KW-0862">Zinc</keyword>
<sequence length="427" mass="46868">FSSAFRDTGSPAKFVECLSCGRTFNPTVLERHEKVCQGQKRRKPFDSSKQRTAELPKDFKKKSAKVESELQSRAKKSNWRDKHEEFISNIRAARNVTVAQKTGGPLPPPPPPAANPDYVQCPHCSRRFNEHAADRHIPFCKEQKSRIANTSSAKSSSLAKRTQYKPPLPGKKSSTAAATPISSAAKSRLTSSKTTSEYSSPGLSTGVSLGSGHGRQPLASPSAKRKQARSNSPASSGKVHNSPSAQRNREINGTRGTFYGRTRSNERLNSDLFDSDEETSPAVQTREARYGRRSSQSNGTTGNKSGGRVGSGSRYSRPTSDYSDTSDRMSSSSSSGQKNRHIAIRDPSPTLFDDFGLDSHSSPSPPTDHTPFASRERPPKPNRGQQRERSAGRKLSKFCHECGTKYPVENAKFCCECGMKRLYIDFS</sequence>
<keyword evidence="2" id="KW-0677">Repeat</keyword>
<reference evidence="8 9" key="1">
    <citation type="submission" date="2022-05" db="EMBL/GenBank/DDBJ databases">
        <authorList>
            <consortium name="Genoscope - CEA"/>
            <person name="William W."/>
        </authorList>
    </citation>
    <scope>NUCLEOTIDE SEQUENCE [LARGE SCALE GENOMIC DNA]</scope>
</reference>
<evidence type="ECO:0000256" key="4">
    <source>
        <dbReference type="ARBA" id="ARBA00022833"/>
    </source>
</evidence>
<evidence type="ECO:0000256" key="3">
    <source>
        <dbReference type="ARBA" id="ARBA00022771"/>
    </source>
</evidence>
<name>A0ABN8MDA1_9CNID</name>
<feature type="domain" description="C2HC/C3H-type" evidence="7">
    <location>
        <begin position="13"/>
        <end position="42"/>
    </location>
</feature>
<dbReference type="PANTHER" id="PTHR13555">
    <property type="entry name" value="C2H2 ZINC FINGER CGI-62-RELATED"/>
    <property type="match status" value="1"/>
</dbReference>
<dbReference type="EMBL" id="CALNXI010000463">
    <property type="protein sequence ID" value="CAH3027636.1"/>
    <property type="molecule type" value="Genomic_DNA"/>
</dbReference>
<keyword evidence="9" id="KW-1185">Reference proteome</keyword>
<feature type="compositionally biased region" description="Polar residues" evidence="6">
    <location>
        <begin position="188"/>
        <end position="208"/>
    </location>
</feature>
<evidence type="ECO:0000256" key="6">
    <source>
        <dbReference type="SAM" id="MobiDB-lite"/>
    </source>
</evidence>
<feature type="non-terminal residue" evidence="8">
    <location>
        <position position="1"/>
    </location>
</feature>
<dbReference type="Pfam" id="PF13913">
    <property type="entry name" value="zf-C2HC_2"/>
    <property type="match status" value="2"/>
</dbReference>
<feature type="region of interest" description="Disordered" evidence="6">
    <location>
        <begin position="141"/>
        <end position="394"/>
    </location>
</feature>
<feature type="region of interest" description="Disordered" evidence="6">
    <location>
        <begin position="98"/>
        <end position="118"/>
    </location>
</feature>
<accession>A0ABN8MDA1</accession>
<dbReference type="Gene3D" id="3.30.160.60">
    <property type="entry name" value="Classic Zinc Finger"/>
    <property type="match status" value="1"/>
</dbReference>
<dbReference type="Proteomes" id="UP001159427">
    <property type="component" value="Unassembled WGS sequence"/>
</dbReference>
<feature type="compositionally biased region" description="Basic and acidic residues" evidence="6">
    <location>
        <begin position="44"/>
        <end position="58"/>
    </location>
</feature>
<evidence type="ECO:0000259" key="7">
    <source>
        <dbReference type="PROSITE" id="PS52027"/>
    </source>
</evidence>
<gene>
    <name evidence="8" type="ORF">PEVE_00032041</name>
</gene>
<feature type="compositionally biased region" description="Basic and acidic residues" evidence="6">
    <location>
        <begin position="64"/>
        <end position="82"/>
    </location>
</feature>
<feature type="compositionally biased region" description="Basic and acidic residues" evidence="6">
    <location>
        <begin position="374"/>
        <end position="391"/>
    </location>
</feature>
<dbReference type="PROSITE" id="PS52027">
    <property type="entry name" value="ZF_C2HC_C3H"/>
    <property type="match status" value="2"/>
</dbReference>
<feature type="compositionally biased region" description="Polar residues" evidence="6">
    <location>
        <begin position="293"/>
        <end position="303"/>
    </location>
</feature>
<keyword evidence="1" id="KW-0479">Metal-binding</keyword>
<dbReference type="InterPro" id="IPR049899">
    <property type="entry name" value="Znf_C2HC_C3H"/>
</dbReference>
<evidence type="ECO:0000313" key="8">
    <source>
        <dbReference type="EMBL" id="CAH3027636.1"/>
    </source>
</evidence>
<feature type="compositionally biased region" description="Polar residues" evidence="6">
    <location>
        <begin position="229"/>
        <end position="246"/>
    </location>
</feature>
<protein>
    <recommendedName>
        <fullName evidence="7">C2HC/C3H-type domain-containing protein</fullName>
    </recommendedName>
</protein>
<dbReference type="InterPro" id="IPR026319">
    <property type="entry name" value="ZC2HC1A/B-like"/>
</dbReference>
<feature type="region of interest" description="Disordered" evidence="6">
    <location>
        <begin position="35"/>
        <end position="82"/>
    </location>
</feature>
<proteinExistence type="predicted"/>
<feature type="domain" description="C2HC/C3H-type" evidence="7">
    <location>
        <begin position="117"/>
        <end position="146"/>
    </location>
</feature>
<feature type="compositionally biased region" description="Low complexity" evidence="6">
    <location>
        <begin position="311"/>
        <end position="335"/>
    </location>
</feature>
<feature type="compositionally biased region" description="Polar residues" evidence="6">
    <location>
        <begin position="146"/>
        <end position="160"/>
    </location>
</feature>